<keyword evidence="1" id="KW-0805">Transcription regulation</keyword>
<dbReference type="AlphaFoldDB" id="A0A9W9RI88"/>
<evidence type="ECO:0000313" key="6">
    <source>
        <dbReference type="Proteomes" id="UP001147752"/>
    </source>
</evidence>
<dbReference type="EMBL" id="JAPZBT010000004">
    <property type="protein sequence ID" value="KAJ5360531.1"/>
    <property type="molecule type" value="Genomic_DNA"/>
</dbReference>
<dbReference type="PANTHER" id="PTHR47424">
    <property type="entry name" value="REGULATORY PROTEIN GAL4"/>
    <property type="match status" value="1"/>
</dbReference>
<feature type="region of interest" description="Disordered" evidence="4">
    <location>
        <begin position="211"/>
        <end position="245"/>
    </location>
</feature>
<gene>
    <name evidence="5" type="ORF">N7517_009722</name>
</gene>
<keyword evidence="2" id="KW-0804">Transcription</keyword>
<dbReference type="GO" id="GO:0005634">
    <property type="term" value="C:nucleus"/>
    <property type="evidence" value="ECO:0007669"/>
    <property type="project" value="TreeGrafter"/>
</dbReference>
<dbReference type="GeneID" id="81466628"/>
<reference evidence="5" key="2">
    <citation type="journal article" date="2023" name="IMA Fungus">
        <title>Comparative genomic study of the Penicillium genus elucidates a diverse pangenome and 15 lateral gene transfer events.</title>
        <authorList>
            <person name="Petersen C."/>
            <person name="Sorensen T."/>
            <person name="Nielsen M.R."/>
            <person name="Sondergaard T.E."/>
            <person name="Sorensen J.L."/>
            <person name="Fitzpatrick D.A."/>
            <person name="Frisvad J.C."/>
            <person name="Nielsen K.L."/>
        </authorList>
    </citation>
    <scope>NUCLEOTIDE SEQUENCE</scope>
    <source>
        <strain evidence="5">IBT 3081</strain>
    </source>
</reference>
<organism evidence="5 6">
    <name type="scientific">Penicillium concentricum</name>
    <dbReference type="NCBI Taxonomy" id="293559"/>
    <lineage>
        <taxon>Eukaryota</taxon>
        <taxon>Fungi</taxon>
        <taxon>Dikarya</taxon>
        <taxon>Ascomycota</taxon>
        <taxon>Pezizomycotina</taxon>
        <taxon>Eurotiomycetes</taxon>
        <taxon>Eurotiomycetidae</taxon>
        <taxon>Eurotiales</taxon>
        <taxon>Aspergillaceae</taxon>
        <taxon>Penicillium</taxon>
    </lineage>
</organism>
<keyword evidence="6" id="KW-1185">Reference proteome</keyword>
<dbReference type="GO" id="GO:0000981">
    <property type="term" value="F:DNA-binding transcription factor activity, RNA polymerase II-specific"/>
    <property type="evidence" value="ECO:0007669"/>
    <property type="project" value="TreeGrafter"/>
</dbReference>
<evidence type="ECO:0008006" key="7">
    <source>
        <dbReference type="Google" id="ProtNLM"/>
    </source>
</evidence>
<accession>A0A9W9RI88</accession>
<reference evidence="5" key="1">
    <citation type="submission" date="2022-12" db="EMBL/GenBank/DDBJ databases">
        <authorList>
            <person name="Petersen C."/>
        </authorList>
    </citation>
    <scope>NUCLEOTIDE SEQUENCE</scope>
    <source>
        <strain evidence="5">IBT 3081</strain>
    </source>
</reference>
<dbReference type="RefSeq" id="XP_056576017.1">
    <property type="nucleotide sequence ID" value="XM_056727445.1"/>
</dbReference>
<dbReference type="GO" id="GO:0000435">
    <property type="term" value="P:positive regulation of transcription from RNA polymerase II promoter by galactose"/>
    <property type="evidence" value="ECO:0007669"/>
    <property type="project" value="TreeGrafter"/>
</dbReference>
<proteinExistence type="predicted"/>
<sequence>MSRSAKSIYLNTHDSFLPVRDAAAAIRRDLAEFESLMQHNLGVSVDSDPFSQEKGVCQTILTSLYCHTLLLTYRPFIILRAKLQKLLAESCNRNGKTFQGERSRMPTWLNEACDIAIAAARDAIRHISRASVINPPVQELRYHGFFIGSSIFVLICDVLQDPSIISVHQPWIDMGIQCLHLMREGEPIASTLHAIDLALKKLAQRQMYPDMRAGESPESSVGMSSETGDDGTVSGNEGFDGSPGNIFLNDPSAPSLATEAHSTLRNIGGSGSTDLSDLQWRIDPSMVSLEGFFSWPLIEPFG</sequence>
<dbReference type="Proteomes" id="UP001147752">
    <property type="component" value="Unassembled WGS sequence"/>
</dbReference>
<dbReference type="InterPro" id="IPR051127">
    <property type="entry name" value="Fungal_SecMet_Regulators"/>
</dbReference>
<keyword evidence="3" id="KW-0539">Nucleus</keyword>
<evidence type="ECO:0000256" key="2">
    <source>
        <dbReference type="ARBA" id="ARBA00023163"/>
    </source>
</evidence>
<comment type="caution">
    <text evidence="5">The sequence shown here is derived from an EMBL/GenBank/DDBJ whole genome shotgun (WGS) entry which is preliminary data.</text>
</comment>
<protein>
    <recommendedName>
        <fullName evidence="7">Transcription factor domain-containing protein</fullName>
    </recommendedName>
</protein>
<dbReference type="PANTHER" id="PTHR47424:SF15">
    <property type="entry name" value="ZN(II)2CYS6 TRANSCRIPTION FACTOR (EUROFUNG)"/>
    <property type="match status" value="1"/>
</dbReference>
<name>A0A9W9RI88_9EURO</name>
<evidence type="ECO:0000256" key="4">
    <source>
        <dbReference type="SAM" id="MobiDB-lite"/>
    </source>
</evidence>
<dbReference type="OrthoDB" id="4363618at2759"/>
<evidence type="ECO:0000313" key="5">
    <source>
        <dbReference type="EMBL" id="KAJ5360531.1"/>
    </source>
</evidence>
<evidence type="ECO:0000256" key="3">
    <source>
        <dbReference type="ARBA" id="ARBA00023242"/>
    </source>
</evidence>
<dbReference type="GO" id="GO:0000978">
    <property type="term" value="F:RNA polymerase II cis-regulatory region sequence-specific DNA binding"/>
    <property type="evidence" value="ECO:0007669"/>
    <property type="project" value="TreeGrafter"/>
</dbReference>
<feature type="compositionally biased region" description="Polar residues" evidence="4">
    <location>
        <begin position="217"/>
        <end position="226"/>
    </location>
</feature>
<evidence type="ECO:0000256" key="1">
    <source>
        <dbReference type="ARBA" id="ARBA00023015"/>
    </source>
</evidence>